<dbReference type="Proteomes" id="UP000013893">
    <property type="component" value="Chromosome"/>
</dbReference>
<gene>
    <name evidence="1" type="ORF">L336_0983</name>
</gene>
<name>R4PY38_9BACT</name>
<proteinExistence type="predicted"/>
<evidence type="ECO:0000313" key="2">
    <source>
        <dbReference type="Proteomes" id="UP000013893"/>
    </source>
</evidence>
<dbReference type="HOGENOM" id="CLU_1915367_0_0_0"/>
<dbReference type="EMBL" id="CP005957">
    <property type="protein sequence ID" value="AGL62682.1"/>
    <property type="molecule type" value="Genomic_DNA"/>
</dbReference>
<keyword evidence="2" id="KW-1185">Reference proteome</keyword>
<protein>
    <recommendedName>
        <fullName evidence="3">ParB/Sulfiredoxin domain-containing protein</fullName>
    </recommendedName>
</protein>
<evidence type="ECO:0000313" key="1">
    <source>
        <dbReference type="EMBL" id="AGL62682.1"/>
    </source>
</evidence>
<dbReference type="KEGG" id="saal:L336_0983"/>
<sequence>MKPKLKQEDYFFPFEWNEKAIWKIDAPVTDIELSQIEWLLDVDWFGTDEHPLTPNEVMANPELDPDHFKRIETADLSYPIDLGLNPRVNKLVPFDGLHRMCKAKLLGMEKIHCRMIPIEKAMRSDNTNGCSRLSAD</sequence>
<dbReference type="OrthoDB" id="7856828at2"/>
<organism evidence="1 2">
    <name type="scientific">Candidatus Saccharimonas aalborgensis</name>
    <dbReference type="NCBI Taxonomy" id="1332188"/>
    <lineage>
        <taxon>Bacteria</taxon>
        <taxon>Candidatus Saccharimonadota</taxon>
        <taxon>Candidatus Saccharimonadia</taxon>
        <taxon>Candidatus Saccharimonadales</taxon>
        <taxon>Candidatus Saccharimonadaceae</taxon>
        <taxon>Candidatus Saccharimonas</taxon>
    </lineage>
</organism>
<dbReference type="STRING" id="1332188.L336_0983"/>
<evidence type="ECO:0008006" key="3">
    <source>
        <dbReference type="Google" id="ProtNLM"/>
    </source>
</evidence>
<accession>R4PY38</accession>
<dbReference type="AlphaFoldDB" id="R4PY38"/>
<reference evidence="1 2" key="1">
    <citation type="journal article" date="2013" name="Nat. Biotechnol.">
        <title>Genome sequences of rare, uncultured bacteria obtained by differential coverage binning of multiple metagenomes.</title>
        <authorList>
            <person name="Albertsen M."/>
            <person name="Hugenholtz P."/>
            <person name="Skarshewski A."/>
            <person name="Nielsen K.L."/>
            <person name="Tyson G.W."/>
            <person name="Nielsen P.H."/>
        </authorList>
    </citation>
    <scope>NUCLEOTIDE SEQUENCE [LARGE SCALE GENOMIC DNA]</scope>
    <source>
        <strain evidence="1">TM71</strain>
    </source>
</reference>
<dbReference type="RefSeq" id="WP_015642132.1">
    <property type="nucleotide sequence ID" value="NC_021219.1"/>
</dbReference>